<name>A0A1S3D005_DIACI</name>
<dbReference type="GO" id="GO:0016020">
    <property type="term" value="C:membrane"/>
    <property type="evidence" value="ECO:0007669"/>
    <property type="project" value="InterPro"/>
</dbReference>
<sequence>MNMIIVGIIGLTYLLSTLVAQEATPAVGHACGGNSSTHVNKDKQFLQCLLKSYDWKSKLSSRTEVTIAFHVQDVVYIQMYGILYMSGDFAMEWQDDNFTWGKNDFVRRTLLLRNPVGVWKPEIYLNKLSNYGTDRRISYGPLVSDRSGGAMEISGSGKVRYHLESILMIACPRTDLSRFPFEVNECCLELFSPLNVTFKLKPEGTLVSPYNQKHSVSTHQIVDSSITVGSLRKKDTQTSLLLYLKLVRFEEVFNIKLHAPNLGEYWNLCVSSVST</sequence>
<keyword evidence="1" id="KW-0732">Signal</keyword>
<dbReference type="KEGG" id="dci:103508546"/>
<dbReference type="PaxDb" id="121845-A0A1S3D005"/>
<protein>
    <submittedName>
        <fullName evidence="4">Uncharacterized protein LOC103508546</fullName>
    </submittedName>
</protein>
<dbReference type="Gene3D" id="2.70.170.10">
    <property type="entry name" value="Neurotransmitter-gated ion-channel ligand-binding domain"/>
    <property type="match status" value="1"/>
</dbReference>
<feature type="signal peptide" evidence="1">
    <location>
        <begin position="1"/>
        <end position="20"/>
    </location>
</feature>
<accession>A0A1S3D005</accession>
<dbReference type="GeneID" id="103508546"/>
<evidence type="ECO:0000256" key="1">
    <source>
        <dbReference type="SAM" id="SignalP"/>
    </source>
</evidence>
<dbReference type="AlphaFoldDB" id="A0A1S3D005"/>
<evidence type="ECO:0000313" key="4">
    <source>
        <dbReference type="RefSeq" id="XP_008471325.2"/>
    </source>
</evidence>
<keyword evidence="3" id="KW-1185">Reference proteome</keyword>
<dbReference type="SUPFAM" id="SSF63712">
    <property type="entry name" value="Nicotinic receptor ligand binding domain-like"/>
    <property type="match status" value="1"/>
</dbReference>
<feature type="chain" id="PRO_5010258989" evidence="1">
    <location>
        <begin position="21"/>
        <end position="275"/>
    </location>
</feature>
<reference evidence="4" key="1">
    <citation type="submission" date="2025-08" db="UniProtKB">
        <authorList>
            <consortium name="RefSeq"/>
        </authorList>
    </citation>
    <scope>IDENTIFICATION</scope>
</reference>
<evidence type="ECO:0000313" key="3">
    <source>
        <dbReference type="Proteomes" id="UP000079169"/>
    </source>
</evidence>
<dbReference type="GO" id="GO:0005230">
    <property type="term" value="F:extracellular ligand-gated monoatomic ion channel activity"/>
    <property type="evidence" value="ECO:0007669"/>
    <property type="project" value="InterPro"/>
</dbReference>
<feature type="domain" description="Neurotransmitter-gated ion-channel ligand-binding" evidence="2">
    <location>
        <begin position="44"/>
        <end position="226"/>
    </location>
</feature>
<evidence type="ECO:0000259" key="2">
    <source>
        <dbReference type="Pfam" id="PF02931"/>
    </source>
</evidence>
<dbReference type="InterPro" id="IPR036734">
    <property type="entry name" value="Neur_chan_lig-bd_sf"/>
</dbReference>
<dbReference type="Proteomes" id="UP000079169">
    <property type="component" value="Unplaced"/>
</dbReference>
<proteinExistence type="predicted"/>
<dbReference type="RefSeq" id="XP_008471325.2">
    <property type="nucleotide sequence ID" value="XM_008473103.3"/>
</dbReference>
<dbReference type="Pfam" id="PF02931">
    <property type="entry name" value="Neur_chan_LBD"/>
    <property type="match status" value="1"/>
</dbReference>
<gene>
    <name evidence="4" type="primary">LOC103508546</name>
</gene>
<dbReference type="InterPro" id="IPR006202">
    <property type="entry name" value="Neur_chan_lig-bd"/>
</dbReference>
<organism evidence="3 4">
    <name type="scientific">Diaphorina citri</name>
    <name type="common">Asian citrus psyllid</name>
    <dbReference type="NCBI Taxonomy" id="121845"/>
    <lineage>
        <taxon>Eukaryota</taxon>
        <taxon>Metazoa</taxon>
        <taxon>Ecdysozoa</taxon>
        <taxon>Arthropoda</taxon>
        <taxon>Hexapoda</taxon>
        <taxon>Insecta</taxon>
        <taxon>Pterygota</taxon>
        <taxon>Neoptera</taxon>
        <taxon>Paraneoptera</taxon>
        <taxon>Hemiptera</taxon>
        <taxon>Sternorrhyncha</taxon>
        <taxon>Psylloidea</taxon>
        <taxon>Psyllidae</taxon>
        <taxon>Diaphorininae</taxon>
        <taxon>Diaphorina</taxon>
    </lineage>
</organism>